<evidence type="ECO:0000256" key="1">
    <source>
        <dbReference type="ARBA" id="ARBA00004141"/>
    </source>
</evidence>
<protein>
    <recommendedName>
        <fullName evidence="7">O-antigen ligase-related domain-containing protein</fullName>
    </recommendedName>
</protein>
<feature type="transmembrane region" description="Helical" evidence="6">
    <location>
        <begin position="200"/>
        <end position="223"/>
    </location>
</feature>
<feature type="compositionally biased region" description="Basic and acidic residues" evidence="5">
    <location>
        <begin position="16"/>
        <end position="30"/>
    </location>
</feature>
<feature type="region of interest" description="Disordered" evidence="5">
    <location>
        <begin position="1"/>
        <end position="50"/>
    </location>
</feature>
<dbReference type="InterPro" id="IPR051533">
    <property type="entry name" value="WaaL-like"/>
</dbReference>
<evidence type="ECO:0000313" key="8">
    <source>
        <dbReference type="EMBL" id="RRN44003.1"/>
    </source>
</evidence>
<dbReference type="OrthoDB" id="9918290at2"/>
<feature type="transmembrane region" description="Helical" evidence="6">
    <location>
        <begin position="436"/>
        <end position="454"/>
    </location>
</feature>
<feature type="transmembrane region" description="Helical" evidence="6">
    <location>
        <begin position="309"/>
        <end position="327"/>
    </location>
</feature>
<dbReference type="InterPro" id="IPR007016">
    <property type="entry name" value="O-antigen_ligase-rel_domated"/>
</dbReference>
<dbReference type="PANTHER" id="PTHR37422">
    <property type="entry name" value="TEICHURONIC ACID BIOSYNTHESIS PROTEIN TUAE"/>
    <property type="match status" value="1"/>
</dbReference>
<feature type="transmembrane region" description="Helical" evidence="6">
    <location>
        <begin position="83"/>
        <end position="99"/>
    </location>
</feature>
<sequence>MNSAVQPMPTAGRPLRPGETRTPRPLRPGEARTPPPLRPGQSRAHVGLRPGESRTIGDAVLRPGQIRRTAPPLTLPMPAVRGALPWAVWVVLFFFLTYFETQSIGGLKYAVLWRLAVFGPALFIVWKYPLPPGARALAPLFWAYLFFCLGPVWGSALGIPDAPYSINLTANRMFVPVMLMALLALRWYPVADISVRAFPLFLCIISIPLLAGILPPVGLQWSLAAVSGIDLTAYNSVFQNQHSASLAHAIAGISAFTMAARFPGRRSFPYMALALGCFGLCVLTTARAGLLGMILGLILVAIYTKRTRLLAAPVVLIIGALLVTAMAKPDMIKMIENRLTGQTLYTKGASADTLTSGRLTLQSDAFRGWLQSEPIQIVFGVGREGTKLNNERLNGSHLIAHSAFIDELSAYGLVGFASLMITLAMAYRLAFRNARLGYPAGLGCLVALCIFGSLQAMDYSFQNMLIGMVLVLETRAAEMKKKMLEQKAPGH</sequence>
<evidence type="ECO:0000256" key="4">
    <source>
        <dbReference type="ARBA" id="ARBA00023136"/>
    </source>
</evidence>
<keyword evidence="3 6" id="KW-1133">Transmembrane helix</keyword>
<dbReference type="Pfam" id="PF04932">
    <property type="entry name" value="Wzy_C"/>
    <property type="match status" value="1"/>
</dbReference>
<feature type="transmembrane region" description="Helical" evidence="6">
    <location>
        <begin position="111"/>
        <end position="128"/>
    </location>
</feature>
<comment type="subcellular location">
    <subcellularLocation>
        <location evidence="1">Membrane</location>
        <topology evidence="1">Multi-pass membrane protein</topology>
    </subcellularLocation>
</comment>
<feature type="transmembrane region" description="Helical" evidence="6">
    <location>
        <begin position="171"/>
        <end position="188"/>
    </location>
</feature>
<dbReference type="PANTHER" id="PTHR37422:SF13">
    <property type="entry name" value="LIPOPOLYSACCHARIDE BIOSYNTHESIS PROTEIN PA4999-RELATED"/>
    <property type="match status" value="1"/>
</dbReference>
<evidence type="ECO:0000259" key="7">
    <source>
        <dbReference type="Pfam" id="PF04932"/>
    </source>
</evidence>
<evidence type="ECO:0000256" key="6">
    <source>
        <dbReference type="SAM" id="Phobius"/>
    </source>
</evidence>
<keyword evidence="9" id="KW-1185">Reference proteome</keyword>
<evidence type="ECO:0000256" key="5">
    <source>
        <dbReference type="SAM" id="MobiDB-lite"/>
    </source>
</evidence>
<dbReference type="Proteomes" id="UP000270261">
    <property type="component" value="Unassembled WGS sequence"/>
</dbReference>
<gene>
    <name evidence="8" type="ORF">EHV23_11510</name>
</gene>
<reference evidence="8 9" key="1">
    <citation type="submission" date="2018-11" db="EMBL/GenBank/DDBJ databases">
        <title>Genome sequencing of Lautropia sp. KCOM 2505 (= ChDC F240).</title>
        <authorList>
            <person name="Kook J.-K."/>
            <person name="Park S.-N."/>
            <person name="Lim Y.K."/>
        </authorList>
    </citation>
    <scope>NUCLEOTIDE SEQUENCE [LARGE SCALE GENOMIC DNA]</scope>
    <source>
        <strain evidence="8 9">KCOM 2505</strain>
    </source>
</reference>
<dbReference type="AlphaFoldDB" id="A0A3R8MSD5"/>
<keyword evidence="4 6" id="KW-0472">Membrane</keyword>
<name>A0A3R8MSD5_9BURK</name>
<proteinExistence type="predicted"/>
<evidence type="ECO:0000256" key="2">
    <source>
        <dbReference type="ARBA" id="ARBA00022692"/>
    </source>
</evidence>
<feature type="transmembrane region" description="Helical" evidence="6">
    <location>
        <begin position="272"/>
        <end position="303"/>
    </location>
</feature>
<dbReference type="RefSeq" id="WP_125096202.1">
    <property type="nucleotide sequence ID" value="NZ_RRUE01000002.1"/>
</dbReference>
<organism evidence="8 9">
    <name type="scientific">Lautropia dentalis</name>
    <dbReference type="NCBI Taxonomy" id="2490857"/>
    <lineage>
        <taxon>Bacteria</taxon>
        <taxon>Pseudomonadati</taxon>
        <taxon>Pseudomonadota</taxon>
        <taxon>Betaproteobacteria</taxon>
        <taxon>Burkholderiales</taxon>
        <taxon>Burkholderiaceae</taxon>
        <taxon>Lautropia</taxon>
    </lineage>
</organism>
<dbReference type="EMBL" id="RRUE01000002">
    <property type="protein sequence ID" value="RRN44003.1"/>
    <property type="molecule type" value="Genomic_DNA"/>
</dbReference>
<feature type="transmembrane region" description="Helical" evidence="6">
    <location>
        <begin position="408"/>
        <end position="430"/>
    </location>
</feature>
<evidence type="ECO:0000256" key="3">
    <source>
        <dbReference type="ARBA" id="ARBA00022989"/>
    </source>
</evidence>
<accession>A0A3R8MSD5</accession>
<feature type="transmembrane region" description="Helical" evidence="6">
    <location>
        <begin position="140"/>
        <end position="159"/>
    </location>
</feature>
<comment type="caution">
    <text evidence="8">The sequence shown here is derived from an EMBL/GenBank/DDBJ whole genome shotgun (WGS) entry which is preliminary data.</text>
</comment>
<feature type="domain" description="O-antigen ligase-related" evidence="7">
    <location>
        <begin position="273"/>
        <end position="419"/>
    </location>
</feature>
<dbReference type="GO" id="GO:0016020">
    <property type="term" value="C:membrane"/>
    <property type="evidence" value="ECO:0007669"/>
    <property type="project" value="UniProtKB-SubCell"/>
</dbReference>
<keyword evidence="2 6" id="KW-0812">Transmembrane</keyword>
<evidence type="ECO:0000313" key="9">
    <source>
        <dbReference type="Proteomes" id="UP000270261"/>
    </source>
</evidence>